<dbReference type="SUPFAM" id="SSF54695">
    <property type="entry name" value="POZ domain"/>
    <property type="match status" value="1"/>
</dbReference>
<dbReference type="SUPFAM" id="SSF47095">
    <property type="entry name" value="HMG-box"/>
    <property type="match status" value="1"/>
</dbReference>
<sequence length="176" mass="19947">MSECSSESESSNDSYSDEETTKLYEIMSDDRYSDVILVISDSVEFKSHRNLLGHSSKVFAKIFDNSNEIPVRISVKEFEAEIVKAALEFLYGKSDAIKGKEMNVFKFAEEYEIEELKKACIVPPERAMSAFYFWMGESRDLLKKPGMSVAEVAMAAGVEWKKVTDKSVRSVCITLF</sequence>
<dbReference type="CDD" id="cd18186">
    <property type="entry name" value="BTB_POZ_ZBTB_KLHL-like"/>
    <property type="match status" value="1"/>
</dbReference>
<organism evidence="4 5">
    <name type="scientific">Panagrolaimus davidi</name>
    <dbReference type="NCBI Taxonomy" id="227884"/>
    <lineage>
        <taxon>Eukaryota</taxon>
        <taxon>Metazoa</taxon>
        <taxon>Ecdysozoa</taxon>
        <taxon>Nematoda</taxon>
        <taxon>Chromadorea</taxon>
        <taxon>Rhabditida</taxon>
        <taxon>Tylenchina</taxon>
        <taxon>Panagrolaimomorpha</taxon>
        <taxon>Panagrolaimoidea</taxon>
        <taxon>Panagrolaimidae</taxon>
        <taxon>Panagrolaimus</taxon>
    </lineage>
</organism>
<proteinExistence type="predicted"/>
<evidence type="ECO:0000313" key="4">
    <source>
        <dbReference type="Proteomes" id="UP000887578"/>
    </source>
</evidence>
<dbReference type="Gene3D" id="3.30.710.10">
    <property type="entry name" value="Potassium Channel Kv1.1, Chain A"/>
    <property type="match status" value="1"/>
</dbReference>
<dbReference type="GO" id="GO:0003677">
    <property type="term" value="F:DNA binding"/>
    <property type="evidence" value="ECO:0007669"/>
    <property type="project" value="UniProtKB-UniRule"/>
</dbReference>
<dbReference type="Gene3D" id="1.10.30.10">
    <property type="entry name" value="High mobility group box domain"/>
    <property type="match status" value="1"/>
</dbReference>
<dbReference type="InterPro" id="IPR000210">
    <property type="entry name" value="BTB/POZ_dom"/>
</dbReference>
<keyword evidence="1" id="KW-0238">DNA-binding</keyword>
<dbReference type="WBParaSite" id="PDA_v2.g17146.t1">
    <property type="protein sequence ID" value="PDA_v2.g17146.t1"/>
    <property type="gene ID" value="PDA_v2.g17146"/>
</dbReference>
<name>A0A914PMH4_9BILA</name>
<protein>
    <submittedName>
        <fullName evidence="5">BTB domain-containing protein</fullName>
    </submittedName>
</protein>
<evidence type="ECO:0000313" key="5">
    <source>
        <dbReference type="WBParaSite" id="PDA_v2.g17146.t1"/>
    </source>
</evidence>
<feature type="DNA-binding region" description="HMG box" evidence="1">
    <location>
        <begin position="124"/>
        <end position="169"/>
    </location>
</feature>
<dbReference type="PANTHER" id="PTHR24413">
    <property type="entry name" value="SPECKLE-TYPE POZ PROTEIN"/>
    <property type="match status" value="1"/>
</dbReference>
<dbReference type="Pfam" id="PF00505">
    <property type="entry name" value="HMG_box"/>
    <property type="match status" value="1"/>
</dbReference>
<keyword evidence="1" id="KW-0539">Nucleus</keyword>
<dbReference type="PROSITE" id="PS50118">
    <property type="entry name" value="HMG_BOX_2"/>
    <property type="match status" value="1"/>
</dbReference>
<feature type="domain" description="BTB" evidence="2">
    <location>
        <begin position="33"/>
        <end position="99"/>
    </location>
</feature>
<evidence type="ECO:0000259" key="3">
    <source>
        <dbReference type="PROSITE" id="PS50118"/>
    </source>
</evidence>
<dbReference type="SMART" id="SM00225">
    <property type="entry name" value="BTB"/>
    <property type="match status" value="1"/>
</dbReference>
<accession>A0A914PMH4</accession>
<dbReference type="Proteomes" id="UP000887578">
    <property type="component" value="Unplaced"/>
</dbReference>
<dbReference type="GO" id="GO:0005634">
    <property type="term" value="C:nucleus"/>
    <property type="evidence" value="ECO:0007669"/>
    <property type="project" value="UniProtKB-UniRule"/>
</dbReference>
<evidence type="ECO:0000259" key="2">
    <source>
        <dbReference type="PROSITE" id="PS50097"/>
    </source>
</evidence>
<dbReference type="InterPro" id="IPR011333">
    <property type="entry name" value="SKP1/BTB/POZ_sf"/>
</dbReference>
<feature type="domain" description="HMG box" evidence="3">
    <location>
        <begin position="124"/>
        <end position="169"/>
    </location>
</feature>
<dbReference type="AlphaFoldDB" id="A0A914PMH4"/>
<dbReference type="Pfam" id="PF00651">
    <property type="entry name" value="BTB"/>
    <property type="match status" value="1"/>
</dbReference>
<dbReference type="InterPro" id="IPR009071">
    <property type="entry name" value="HMG_box_dom"/>
</dbReference>
<dbReference type="PROSITE" id="PS50097">
    <property type="entry name" value="BTB"/>
    <property type="match status" value="1"/>
</dbReference>
<dbReference type="InterPro" id="IPR036910">
    <property type="entry name" value="HMG_box_dom_sf"/>
</dbReference>
<evidence type="ECO:0000256" key="1">
    <source>
        <dbReference type="PROSITE-ProRule" id="PRU00267"/>
    </source>
</evidence>
<keyword evidence="4" id="KW-1185">Reference proteome</keyword>
<reference evidence="5" key="1">
    <citation type="submission" date="2022-11" db="UniProtKB">
        <authorList>
            <consortium name="WormBaseParasite"/>
        </authorList>
    </citation>
    <scope>IDENTIFICATION</scope>
</reference>